<evidence type="ECO:0000313" key="4">
    <source>
        <dbReference type="Proteomes" id="UP000243361"/>
    </source>
</evidence>
<dbReference type="GO" id="GO:0022900">
    <property type="term" value="P:electron transport chain"/>
    <property type="evidence" value="ECO:0007669"/>
    <property type="project" value="InterPro"/>
</dbReference>
<dbReference type="AlphaFoldDB" id="A0A657Q834"/>
<dbReference type="Proteomes" id="UP000250928">
    <property type="component" value="Unassembled WGS sequence"/>
</dbReference>
<gene>
    <name evidence="2" type="ORF">B0D84_01325</name>
    <name evidence="3" type="ORF">C3L24_03930</name>
</gene>
<comment type="caution">
    <text evidence="3">The sequence shown here is derived from an EMBL/GenBank/DDBJ whole genome shotgun (WGS) entry which is preliminary data.</text>
</comment>
<dbReference type="Proteomes" id="UP000243361">
    <property type="component" value="Unassembled WGS sequence"/>
</dbReference>
<dbReference type="GO" id="GO:0005506">
    <property type="term" value="F:iron ion binding"/>
    <property type="evidence" value="ECO:0007669"/>
    <property type="project" value="InterPro"/>
</dbReference>
<accession>A0A657Q834</accession>
<feature type="chain" id="PRO_5044098032" description="Cytochrome C" evidence="1">
    <location>
        <begin position="25"/>
        <end position="143"/>
    </location>
</feature>
<reference evidence="2 4" key="1">
    <citation type="submission" date="2017-02" db="EMBL/GenBank/DDBJ databases">
        <title>Novel co-symbiosis in the unique lucinid bivalve Phacoides pectinatus.</title>
        <authorList>
            <person name="Lim S.J."/>
            <person name="Davis B.G."/>
            <person name="Gill D.E."/>
            <person name="Engel A.S."/>
            <person name="Anderson L.C."/>
            <person name="Campbell B.J."/>
        </authorList>
    </citation>
    <scope>NUCLEOTIDE SEQUENCE [LARGE SCALE GENOMIC DNA]</scope>
    <source>
        <strain evidence="2">LUC13016_P6</strain>
    </source>
</reference>
<dbReference type="GO" id="GO:0009055">
    <property type="term" value="F:electron transfer activity"/>
    <property type="evidence" value="ECO:0007669"/>
    <property type="project" value="InterPro"/>
</dbReference>
<evidence type="ECO:0008006" key="6">
    <source>
        <dbReference type="Google" id="ProtNLM"/>
    </source>
</evidence>
<dbReference type="Gene3D" id="1.20.120.10">
    <property type="entry name" value="Cytochrome c/b562"/>
    <property type="match status" value="1"/>
</dbReference>
<proteinExistence type="predicted"/>
<keyword evidence="4" id="KW-1185">Reference proteome</keyword>
<sequence length="143" mass="15784">MKKYARLIGGAVVAAVLNAPVALAADKREFVKLPDEIRDGVIVNMRDHLQTLLDLLKHLSEGDFEMAANAAETRIGLSSPASHSANYMAPLIPEEMRTIGTRMHTAASRFAERTRRGDLDQAYDALGVITAACTTCHYRYRIR</sequence>
<dbReference type="InterPro" id="IPR002321">
    <property type="entry name" value="Cyt_c_II"/>
</dbReference>
<dbReference type="EMBL" id="PQCO01000142">
    <property type="protein sequence ID" value="PUE03960.1"/>
    <property type="molecule type" value="Genomic_DNA"/>
</dbReference>
<evidence type="ECO:0000313" key="3">
    <source>
        <dbReference type="EMBL" id="PUE03960.1"/>
    </source>
</evidence>
<name>A0A657Q834_9GAMM</name>
<keyword evidence="1" id="KW-0732">Signal</keyword>
<dbReference type="SUPFAM" id="SSF47175">
    <property type="entry name" value="Cytochromes"/>
    <property type="match status" value="1"/>
</dbReference>
<dbReference type="InterPro" id="IPR010980">
    <property type="entry name" value="Cyt_c/b562"/>
</dbReference>
<evidence type="ECO:0000313" key="2">
    <source>
        <dbReference type="EMBL" id="OQX36605.1"/>
    </source>
</evidence>
<evidence type="ECO:0000256" key="1">
    <source>
        <dbReference type="SAM" id="SignalP"/>
    </source>
</evidence>
<dbReference type="EMBL" id="MUIE01000106">
    <property type="protein sequence ID" value="OQX36605.1"/>
    <property type="molecule type" value="Genomic_DNA"/>
</dbReference>
<protein>
    <recommendedName>
        <fullName evidence="6">Cytochrome C</fullName>
    </recommendedName>
</protein>
<dbReference type="PROSITE" id="PS51009">
    <property type="entry name" value="CYTCII"/>
    <property type="match status" value="1"/>
</dbReference>
<evidence type="ECO:0000313" key="5">
    <source>
        <dbReference type="Proteomes" id="UP000250928"/>
    </source>
</evidence>
<dbReference type="GO" id="GO:0020037">
    <property type="term" value="F:heme binding"/>
    <property type="evidence" value="ECO:0007669"/>
    <property type="project" value="InterPro"/>
</dbReference>
<organism evidence="3 5">
    <name type="scientific">Candidatus Sedimenticola endophacoides</name>
    <dbReference type="NCBI Taxonomy" id="2548426"/>
    <lineage>
        <taxon>Bacteria</taxon>
        <taxon>Pseudomonadati</taxon>
        <taxon>Pseudomonadota</taxon>
        <taxon>Gammaproteobacteria</taxon>
        <taxon>Chromatiales</taxon>
        <taxon>Sedimenticolaceae</taxon>
        <taxon>Sedimenticola</taxon>
    </lineage>
</organism>
<reference evidence="3 5" key="2">
    <citation type="submission" date="2018-01" db="EMBL/GenBank/DDBJ databases">
        <title>Novel co-symbiosis in the lucinid bivalve Phacoides pectinatus.</title>
        <authorList>
            <person name="Lim S.J."/>
            <person name="Davis B.G."/>
            <person name="Gill D.E."/>
            <person name="Engel A.S."/>
            <person name="Anderson L.C."/>
            <person name="Campbell B.J."/>
        </authorList>
    </citation>
    <scope>NUCLEOTIDE SEQUENCE [LARGE SCALE GENOMIC DNA]</scope>
    <source>
        <strain evidence="3">N3_P5</strain>
    </source>
</reference>
<feature type="signal peptide" evidence="1">
    <location>
        <begin position="1"/>
        <end position="24"/>
    </location>
</feature>